<evidence type="ECO:0000313" key="4">
    <source>
        <dbReference type="Proteomes" id="UP000316714"/>
    </source>
</evidence>
<feature type="domain" description="FHA" evidence="2">
    <location>
        <begin position="340"/>
        <end position="386"/>
    </location>
</feature>
<dbReference type="Pfam" id="PF00498">
    <property type="entry name" value="FHA"/>
    <property type="match status" value="1"/>
</dbReference>
<dbReference type="InterPro" id="IPR008984">
    <property type="entry name" value="SMAD_FHA_dom_sf"/>
</dbReference>
<dbReference type="CDD" id="cd00060">
    <property type="entry name" value="FHA"/>
    <property type="match status" value="1"/>
</dbReference>
<evidence type="ECO:0000256" key="1">
    <source>
        <dbReference type="SAM" id="MobiDB-lite"/>
    </source>
</evidence>
<dbReference type="EMBL" id="SIHJ01000001">
    <property type="protein sequence ID" value="TWT36722.1"/>
    <property type="molecule type" value="Genomic_DNA"/>
</dbReference>
<keyword evidence="4" id="KW-1185">Reference proteome</keyword>
<name>A0A5C5VGG0_9BACT</name>
<organism evidence="3 4">
    <name type="scientific">Posidoniimonas corsicana</name>
    <dbReference type="NCBI Taxonomy" id="1938618"/>
    <lineage>
        <taxon>Bacteria</taxon>
        <taxon>Pseudomonadati</taxon>
        <taxon>Planctomycetota</taxon>
        <taxon>Planctomycetia</taxon>
        <taxon>Pirellulales</taxon>
        <taxon>Lacipirellulaceae</taxon>
        <taxon>Posidoniimonas</taxon>
    </lineage>
</organism>
<dbReference type="RefSeq" id="WP_146563863.1">
    <property type="nucleotide sequence ID" value="NZ_SIHJ01000001.1"/>
</dbReference>
<evidence type="ECO:0000313" key="3">
    <source>
        <dbReference type="EMBL" id="TWT36722.1"/>
    </source>
</evidence>
<dbReference type="AlphaFoldDB" id="A0A5C5VGG0"/>
<protein>
    <recommendedName>
        <fullName evidence="2">FHA domain-containing protein</fullName>
    </recommendedName>
</protein>
<gene>
    <name evidence="3" type="ORF">KOR34_16620</name>
</gene>
<accession>A0A5C5VGG0</accession>
<feature type="region of interest" description="Disordered" evidence="1">
    <location>
        <begin position="247"/>
        <end position="302"/>
    </location>
</feature>
<dbReference type="InterPro" id="IPR000253">
    <property type="entry name" value="FHA_dom"/>
</dbReference>
<reference evidence="3 4" key="1">
    <citation type="submission" date="2019-02" db="EMBL/GenBank/DDBJ databases">
        <title>Deep-cultivation of Planctomycetes and their phenomic and genomic characterization uncovers novel biology.</title>
        <authorList>
            <person name="Wiegand S."/>
            <person name="Jogler M."/>
            <person name="Boedeker C."/>
            <person name="Pinto D."/>
            <person name="Vollmers J."/>
            <person name="Rivas-Marin E."/>
            <person name="Kohn T."/>
            <person name="Peeters S.H."/>
            <person name="Heuer A."/>
            <person name="Rast P."/>
            <person name="Oberbeckmann S."/>
            <person name="Bunk B."/>
            <person name="Jeske O."/>
            <person name="Meyerdierks A."/>
            <person name="Storesund J.E."/>
            <person name="Kallscheuer N."/>
            <person name="Luecker S."/>
            <person name="Lage O.M."/>
            <person name="Pohl T."/>
            <person name="Merkel B.J."/>
            <person name="Hornburger P."/>
            <person name="Mueller R.-W."/>
            <person name="Bruemmer F."/>
            <person name="Labrenz M."/>
            <person name="Spormann A.M."/>
            <person name="Op Den Camp H."/>
            <person name="Overmann J."/>
            <person name="Amann R."/>
            <person name="Jetten M.S.M."/>
            <person name="Mascher T."/>
            <person name="Medema M.H."/>
            <person name="Devos D.P."/>
            <person name="Kaster A.-K."/>
            <person name="Ovreas L."/>
            <person name="Rohde M."/>
            <person name="Galperin M.Y."/>
            <person name="Jogler C."/>
        </authorList>
    </citation>
    <scope>NUCLEOTIDE SEQUENCE [LARGE SCALE GENOMIC DNA]</scope>
    <source>
        <strain evidence="3 4">KOR34</strain>
    </source>
</reference>
<evidence type="ECO:0000259" key="2">
    <source>
        <dbReference type="Pfam" id="PF00498"/>
    </source>
</evidence>
<comment type="caution">
    <text evidence="3">The sequence shown here is derived from an EMBL/GenBank/DDBJ whole genome shotgun (WGS) entry which is preliminary data.</text>
</comment>
<dbReference type="SUPFAM" id="SSF49879">
    <property type="entry name" value="SMAD/FHA domain"/>
    <property type="match status" value="1"/>
</dbReference>
<sequence>MLQWRLKLREARQALQAGRYEEALGALNDPQLREFLPAKRLADDLAQKYADRAARRIEWGQSCAGFADLAAVDQLGVHRDRADAIRLEYTGRVEQQAHDRLAAGAPDSALALLRRSKRRGVDSPTLRLLGEVARLWAESLEQLDSGDGARAAAGMQGCLAVLRSGAAGGAPAQLLPPLQRAHDDLAERAERHRRASDTLRSAASGRDWSAVLRAADDALAAAPRDAEAARLRRRAWRELELDETRPYQPLRREGESDRMNGRAPRPSDHRRPDARRLARAIRDTSHAPPRSKEDTSVGKPPADRRMLWVDSVGGFLVCLDDEIVIGQPAGGATPDLPILADISRRHAVLRRQNGTYVLEPIGSTKLDGEPLTGPAVLAAEHVIQLGDSVRIRFAKPHALSATARLVIESGHKTAPSADAVLLMAESCVLGPGRHSHAWCRHWSADLVLYRQDGELCCRSSAPLTVDGRQVEGPATLGESSRLEGQDFSVSVELV</sequence>
<proteinExistence type="predicted"/>
<dbReference type="Proteomes" id="UP000316714">
    <property type="component" value="Unassembled WGS sequence"/>
</dbReference>
<dbReference type="OrthoDB" id="260494at2"/>
<dbReference type="Gene3D" id="2.60.200.20">
    <property type="match status" value="1"/>
</dbReference>